<proteinExistence type="predicted"/>
<reference evidence="1" key="1">
    <citation type="submission" date="2014-11" db="EMBL/GenBank/DDBJ databases">
        <authorList>
            <person name="Amaro Gonzalez C."/>
        </authorList>
    </citation>
    <scope>NUCLEOTIDE SEQUENCE</scope>
</reference>
<sequence length="61" mass="7431">MMEVIFKTTVRTEHSFAWHSYHLFNSNRSVIVKHKIIYKKSTTLTIKKPYWLHMHSLEELI</sequence>
<protein>
    <submittedName>
        <fullName evidence="1">Uncharacterized protein</fullName>
    </submittedName>
</protein>
<accession>A0A0E9W789</accession>
<dbReference type="EMBL" id="GBXM01023127">
    <property type="protein sequence ID" value="JAH85450.1"/>
    <property type="molecule type" value="Transcribed_RNA"/>
</dbReference>
<reference evidence="1" key="2">
    <citation type="journal article" date="2015" name="Fish Shellfish Immunol.">
        <title>Early steps in the European eel (Anguilla anguilla)-Vibrio vulnificus interaction in the gills: Role of the RtxA13 toxin.</title>
        <authorList>
            <person name="Callol A."/>
            <person name="Pajuelo D."/>
            <person name="Ebbesson L."/>
            <person name="Teles M."/>
            <person name="MacKenzie S."/>
            <person name="Amaro C."/>
        </authorList>
    </citation>
    <scope>NUCLEOTIDE SEQUENCE</scope>
</reference>
<dbReference type="AlphaFoldDB" id="A0A0E9W789"/>
<organism evidence="1">
    <name type="scientific">Anguilla anguilla</name>
    <name type="common">European freshwater eel</name>
    <name type="synonym">Muraena anguilla</name>
    <dbReference type="NCBI Taxonomy" id="7936"/>
    <lineage>
        <taxon>Eukaryota</taxon>
        <taxon>Metazoa</taxon>
        <taxon>Chordata</taxon>
        <taxon>Craniata</taxon>
        <taxon>Vertebrata</taxon>
        <taxon>Euteleostomi</taxon>
        <taxon>Actinopterygii</taxon>
        <taxon>Neopterygii</taxon>
        <taxon>Teleostei</taxon>
        <taxon>Anguilliformes</taxon>
        <taxon>Anguillidae</taxon>
        <taxon>Anguilla</taxon>
    </lineage>
</organism>
<evidence type="ECO:0000313" key="1">
    <source>
        <dbReference type="EMBL" id="JAH85450.1"/>
    </source>
</evidence>
<name>A0A0E9W789_ANGAN</name>